<dbReference type="InterPro" id="IPR001789">
    <property type="entry name" value="Sig_transdc_resp-reg_receiver"/>
</dbReference>
<evidence type="ECO:0000313" key="4">
    <source>
        <dbReference type="Proteomes" id="UP000251889"/>
    </source>
</evidence>
<evidence type="ECO:0000259" key="2">
    <source>
        <dbReference type="PROSITE" id="PS50110"/>
    </source>
</evidence>
<dbReference type="RefSeq" id="WP_112749094.1">
    <property type="nucleotide sequence ID" value="NZ_QMFY01000015.1"/>
</dbReference>
<dbReference type="PROSITE" id="PS50110">
    <property type="entry name" value="RESPONSE_REGULATORY"/>
    <property type="match status" value="1"/>
</dbReference>
<dbReference type="InterPro" id="IPR052893">
    <property type="entry name" value="TCS_response_regulator"/>
</dbReference>
<proteinExistence type="predicted"/>
<accession>A0A364XWD1</accession>
<dbReference type="EMBL" id="QMFY01000015">
    <property type="protein sequence ID" value="RAV98697.1"/>
    <property type="molecule type" value="Genomic_DNA"/>
</dbReference>
<sequence length="149" mass="17203">MQTLNQEATHVMLADDDEDDYYVFSLAVAEVPVKVLLTRAEDGEKLMRLLDEKLPDILFLDLQMPIKDGHACLREIRADKRFDKLPIVIYSSLEDLKNIEMCYREGANLYSIKPSSLGDLTAILERILLVDWKKMLYFPTFSQFVVRAS</sequence>
<evidence type="ECO:0000256" key="1">
    <source>
        <dbReference type="PROSITE-ProRule" id="PRU00169"/>
    </source>
</evidence>
<dbReference type="Pfam" id="PF00072">
    <property type="entry name" value="Response_reg"/>
    <property type="match status" value="1"/>
</dbReference>
<dbReference type="Proteomes" id="UP000251889">
    <property type="component" value="Unassembled WGS sequence"/>
</dbReference>
<dbReference type="SMART" id="SM00448">
    <property type="entry name" value="REC"/>
    <property type="match status" value="1"/>
</dbReference>
<keyword evidence="4" id="KW-1185">Reference proteome</keyword>
<evidence type="ECO:0000313" key="3">
    <source>
        <dbReference type="EMBL" id="RAV98697.1"/>
    </source>
</evidence>
<feature type="modified residue" description="4-aspartylphosphate" evidence="1">
    <location>
        <position position="61"/>
    </location>
</feature>
<feature type="domain" description="Response regulatory" evidence="2">
    <location>
        <begin position="10"/>
        <end position="128"/>
    </location>
</feature>
<dbReference type="PANTHER" id="PTHR44520">
    <property type="entry name" value="RESPONSE REGULATOR RCP1-RELATED"/>
    <property type="match status" value="1"/>
</dbReference>
<dbReference type="AlphaFoldDB" id="A0A364XWD1"/>
<gene>
    <name evidence="3" type="ORF">DQQ10_22025</name>
</gene>
<protein>
    <submittedName>
        <fullName evidence="3">Response regulator</fullName>
    </submittedName>
</protein>
<dbReference type="GO" id="GO:0000160">
    <property type="term" value="P:phosphorelay signal transduction system"/>
    <property type="evidence" value="ECO:0007669"/>
    <property type="project" value="InterPro"/>
</dbReference>
<organism evidence="3 4">
    <name type="scientific">Pseudochryseolinea flava</name>
    <dbReference type="NCBI Taxonomy" id="2059302"/>
    <lineage>
        <taxon>Bacteria</taxon>
        <taxon>Pseudomonadati</taxon>
        <taxon>Bacteroidota</taxon>
        <taxon>Cytophagia</taxon>
        <taxon>Cytophagales</taxon>
        <taxon>Fulvivirgaceae</taxon>
        <taxon>Pseudochryseolinea</taxon>
    </lineage>
</organism>
<comment type="caution">
    <text evidence="3">The sequence shown here is derived from an EMBL/GenBank/DDBJ whole genome shotgun (WGS) entry which is preliminary data.</text>
</comment>
<dbReference type="OrthoDB" id="7631574at2"/>
<dbReference type="InterPro" id="IPR011006">
    <property type="entry name" value="CheY-like_superfamily"/>
</dbReference>
<dbReference type="SUPFAM" id="SSF52172">
    <property type="entry name" value="CheY-like"/>
    <property type="match status" value="1"/>
</dbReference>
<dbReference type="Gene3D" id="3.40.50.2300">
    <property type="match status" value="1"/>
</dbReference>
<keyword evidence="1" id="KW-0597">Phosphoprotein</keyword>
<name>A0A364XWD1_9BACT</name>
<reference evidence="3 4" key="1">
    <citation type="submission" date="2018-06" db="EMBL/GenBank/DDBJ databases">
        <title>Chryseolinea flavus sp. nov., a member of the phylum Bacteroidetes isolated from soil.</title>
        <authorList>
            <person name="Li Y."/>
            <person name="Wang J."/>
        </authorList>
    </citation>
    <scope>NUCLEOTIDE SEQUENCE [LARGE SCALE GENOMIC DNA]</scope>
    <source>
        <strain evidence="3 4">SDU1-6</strain>
    </source>
</reference>